<keyword evidence="2" id="KW-1185">Reference proteome</keyword>
<proteinExistence type="predicted"/>
<sequence>MCQGLYDPVADRRTGTVGVFRHVPVKGMA</sequence>
<gene>
    <name evidence="1" type="ordered locus">Avin_12160</name>
</gene>
<reference evidence="1 2" key="1">
    <citation type="journal article" date="2009" name="J. Bacteriol.">
        <title>Genome sequence of Azotobacter vinelandii, an obligate aerobe specialized to support diverse anaerobic metabolic processes.</title>
        <authorList>
            <person name="Setubal J.C."/>
            <person name="dos Santos P."/>
            <person name="Goldman B.S."/>
            <person name="Ertesvag H."/>
            <person name="Espin G."/>
            <person name="Rubio L.M."/>
            <person name="Valla S."/>
            <person name="Almeida N.F."/>
            <person name="Balasubramanian D."/>
            <person name="Cromes L."/>
            <person name="Curatti L."/>
            <person name="Du Z."/>
            <person name="Godsy E."/>
            <person name="Goodner B."/>
            <person name="Hellner-Burris K."/>
            <person name="Hernandez J.A."/>
            <person name="Houmiel K."/>
            <person name="Imperial J."/>
            <person name="Kennedy C."/>
            <person name="Larson T.J."/>
            <person name="Latreille P."/>
            <person name="Ligon L.S."/>
            <person name="Lu J."/>
            <person name="Maerk M."/>
            <person name="Miller N.M."/>
            <person name="Norton S."/>
            <person name="O'Carroll I.P."/>
            <person name="Paulsen I."/>
            <person name="Raulfs E.C."/>
            <person name="Roemer R."/>
            <person name="Rosser J."/>
            <person name="Segura D."/>
            <person name="Slater S."/>
            <person name="Stricklin S.L."/>
            <person name="Studholme D.J."/>
            <person name="Sun J."/>
            <person name="Viana C.J."/>
            <person name="Wallin E."/>
            <person name="Wang B."/>
            <person name="Wheeler C."/>
            <person name="Zhu H."/>
            <person name="Dean D.R."/>
            <person name="Dixon R."/>
            <person name="Wood D."/>
        </authorList>
    </citation>
    <scope>NUCLEOTIDE SEQUENCE [LARGE SCALE GENOMIC DNA]</scope>
    <source>
        <strain evidence="2">DJ / ATCC BAA-1303</strain>
    </source>
</reference>
<accession>C1DPZ1</accession>
<dbReference type="HOGENOM" id="CLU_3408531_0_0_6"/>
<organism evidence="1 2">
    <name type="scientific">Azotobacter vinelandii (strain DJ / ATCC BAA-1303)</name>
    <dbReference type="NCBI Taxonomy" id="322710"/>
    <lineage>
        <taxon>Bacteria</taxon>
        <taxon>Pseudomonadati</taxon>
        <taxon>Pseudomonadota</taxon>
        <taxon>Gammaproteobacteria</taxon>
        <taxon>Pseudomonadales</taxon>
        <taxon>Pseudomonadaceae</taxon>
        <taxon>Azotobacter</taxon>
    </lineage>
</organism>
<dbReference type="EMBL" id="CP001157">
    <property type="protein sequence ID" value="ACO77443.1"/>
    <property type="molecule type" value="Genomic_DNA"/>
</dbReference>
<dbReference type="STRING" id="322710.Avin_12160"/>
<dbReference type="KEGG" id="avn:Avin_12160"/>
<evidence type="ECO:0000313" key="1">
    <source>
        <dbReference type="EMBL" id="ACO77443.1"/>
    </source>
</evidence>
<protein>
    <submittedName>
        <fullName evidence="1">Uncharacterized protein</fullName>
    </submittedName>
</protein>
<dbReference type="EnsemblBacteria" id="ACO77443">
    <property type="protein sequence ID" value="ACO77443"/>
    <property type="gene ID" value="Avin_12160"/>
</dbReference>
<dbReference type="Proteomes" id="UP000002424">
    <property type="component" value="Chromosome"/>
</dbReference>
<dbReference type="AlphaFoldDB" id="C1DPZ1"/>
<evidence type="ECO:0000313" key="2">
    <source>
        <dbReference type="Proteomes" id="UP000002424"/>
    </source>
</evidence>
<name>C1DPZ1_AZOVD</name>